<dbReference type="RefSeq" id="WP_207111055.1">
    <property type="nucleotide sequence ID" value="NZ_JAFLWD010000003.1"/>
</dbReference>
<dbReference type="Proteomes" id="UP000664632">
    <property type="component" value="Unassembled WGS sequence"/>
</dbReference>
<protein>
    <submittedName>
        <fullName evidence="1">DUF1642 domain-containing protein</fullName>
    </submittedName>
</protein>
<dbReference type="InterPro" id="IPR012865">
    <property type="entry name" value="DUF1642"/>
</dbReference>
<evidence type="ECO:0000313" key="2">
    <source>
        <dbReference type="Proteomes" id="UP000664632"/>
    </source>
</evidence>
<evidence type="ECO:0000313" key="1">
    <source>
        <dbReference type="EMBL" id="MBO0438942.1"/>
    </source>
</evidence>
<organism evidence="1 2">
    <name type="scientific">Candidatus Enterococcus ikei</name>
    <dbReference type="NCBI Taxonomy" id="2815326"/>
    <lineage>
        <taxon>Bacteria</taxon>
        <taxon>Bacillati</taxon>
        <taxon>Bacillota</taxon>
        <taxon>Bacilli</taxon>
        <taxon>Lactobacillales</taxon>
        <taxon>Enterococcaceae</taxon>
        <taxon>Enterococcus</taxon>
    </lineage>
</organism>
<proteinExistence type="predicted"/>
<comment type="caution">
    <text evidence="1">The sequence shown here is derived from an EMBL/GenBank/DDBJ whole genome shotgun (WGS) entry which is preliminary data.</text>
</comment>
<keyword evidence="2" id="KW-1185">Reference proteome</keyword>
<name>A0ABS3GUK5_9ENTE</name>
<dbReference type="Pfam" id="PF07852">
    <property type="entry name" value="DUF1642"/>
    <property type="match status" value="1"/>
</dbReference>
<sequence>MEKIEEFTDIFRKSAEYEKLDRKFKLVCNKGIQETLQYITKFGLNNSKITELQAWKKIAETTDTDEPTFNPADFYHDMRILFKHADLNVPVRGDKTLYDNGYRIVHKSSLPTKQDKVLVPEFVAEYLEMRKEQFPVGGLGVAIIYVLDGKGSPELFNWINSNVEIFARAWLDGYTVEKEPLFTMPVPYTHNGNLHYCLKDNGEISFRQGNAYKFTQDQIDKYFPEIKAMAVPVEEEE</sequence>
<accession>A0ABS3GUK5</accession>
<reference evidence="1 2" key="1">
    <citation type="submission" date="2021-03" db="EMBL/GenBank/DDBJ databases">
        <title>Enterococcal diversity collection.</title>
        <authorList>
            <person name="Gilmore M.S."/>
            <person name="Schwartzman J."/>
            <person name="Van Tyne D."/>
            <person name="Martin M."/>
            <person name="Earl A.M."/>
            <person name="Manson A.L."/>
            <person name="Straub T."/>
            <person name="Salamzade R."/>
            <person name="Saavedra J."/>
            <person name="Lebreton F."/>
            <person name="Prichula J."/>
            <person name="Schaufler K."/>
            <person name="Gaca A."/>
            <person name="Sgardioli B."/>
            <person name="Wagenaar J."/>
            <person name="Strong T."/>
        </authorList>
    </citation>
    <scope>NUCLEOTIDE SEQUENCE [LARGE SCALE GENOMIC DNA]</scope>
    <source>
        <strain evidence="1 2">DIV0869a</strain>
    </source>
</reference>
<gene>
    <name evidence="1" type="ORF">JZO69_01020</name>
</gene>
<dbReference type="EMBL" id="JAFLWD010000003">
    <property type="protein sequence ID" value="MBO0438942.1"/>
    <property type="molecule type" value="Genomic_DNA"/>
</dbReference>